<reference evidence="2 3" key="1">
    <citation type="submission" date="2013-06" db="EMBL/GenBank/DDBJ databases">
        <title>Complete genome sequence of Paenibacillus mucilaginosus K02.</title>
        <authorList>
            <person name="Xiao B."/>
            <person name="Sun L."/>
            <person name="Xiao L."/>
            <person name="Lian B."/>
        </authorList>
    </citation>
    <scope>NUCLEOTIDE SEQUENCE [LARGE SCALE GENOMIC DNA]</scope>
    <source>
        <strain evidence="2 3">K02</strain>
    </source>
</reference>
<dbReference type="KEGG" id="pmw:B2K_22525"/>
<dbReference type="GO" id="GO:0005737">
    <property type="term" value="C:cytoplasm"/>
    <property type="evidence" value="ECO:0007669"/>
    <property type="project" value="TreeGrafter"/>
</dbReference>
<dbReference type="EMBL" id="CP003422">
    <property type="protein sequence ID" value="AFH63437.1"/>
    <property type="molecule type" value="Genomic_DNA"/>
</dbReference>
<gene>
    <name evidence="2" type="ORF">B2K_22525</name>
</gene>
<name>I0BM40_9BACL</name>
<dbReference type="InterPro" id="IPR017439">
    <property type="entry name" value="Amidohydrolase"/>
</dbReference>
<dbReference type="InterPro" id="IPR011650">
    <property type="entry name" value="Peptidase_M20_dimer"/>
</dbReference>
<dbReference type="PATRIC" id="fig|997761.3.peg.4439"/>
<dbReference type="InterPro" id="IPR017145">
    <property type="entry name" value="Aminobenzoyl-glu_utiliz_pB"/>
</dbReference>
<dbReference type="FunFam" id="3.30.70.360:FF:000004">
    <property type="entry name" value="Peptidase M20 domain-containing protein 2"/>
    <property type="match status" value="1"/>
</dbReference>
<dbReference type="RefSeq" id="WP_014651699.1">
    <property type="nucleotide sequence ID" value="NC_017672.3"/>
</dbReference>
<dbReference type="NCBIfam" id="TIGR01891">
    <property type="entry name" value="amidohydrolases"/>
    <property type="match status" value="1"/>
</dbReference>
<proteinExistence type="predicted"/>
<dbReference type="SUPFAM" id="SSF53187">
    <property type="entry name" value="Zn-dependent exopeptidases"/>
    <property type="match status" value="1"/>
</dbReference>
<dbReference type="Gene3D" id="3.40.630.10">
    <property type="entry name" value="Zn peptidases"/>
    <property type="match status" value="2"/>
</dbReference>
<protein>
    <submittedName>
        <fullName evidence="2">Amidohydrolase</fullName>
    </submittedName>
</protein>
<dbReference type="Proteomes" id="UP000007392">
    <property type="component" value="Chromosome"/>
</dbReference>
<dbReference type="Pfam" id="PF07687">
    <property type="entry name" value="M20_dimer"/>
    <property type="match status" value="1"/>
</dbReference>
<dbReference type="InterPro" id="IPR052030">
    <property type="entry name" value="Peptidase_M20/M20A_hydrolases"/>
</dbReference>
<dbReference type="OrthoDB" id="9781032at2"/>
<dbReference type="PANTHER" id="PTHR30575">
    <property type="entry name" value="PEPTIDASE M20"/>
    <property type="match status" value="1"/>
</dbReference>
<dbReference type="InterPro" id="IPR036264">
    <property type="entry name" value="Bact_exopeptidase_dim_dom"/>
</dbReference>
<evidence type="ECO:0000313" key="3">
    <source>
        <dbReference type="Proteomes" id="UP000007392"/>
    </source>
</evidence>
<accession>I0BM40</accession>
<dbReference type="PANTHER" id="PTHR30575:SF0">
    <property type="entry name" value="XAA-ARG DIPEPTIDASE"/>
    <property type="match status" value="1"/>
</dbReference>
<dbReference type="GO" id="GO:0046657">
    <property type="term" value="P:folic acid catabolic process"/>
    <property type="evidence" value="ECO:0007669"/>
    <property type="project" value="TreeGrafter"/>
</dbReference>
<dbReference type="HOGENOM" id="CLU_031812_0_1_9"/>
<evidence type="ECO:0000313" key="2">
    <source>
        <dbReference type="EMBL" id="AFH63437.1"/>
    </source>
</evidence>
<dbReference type="SUPFAM" id="SSF55031">
    <property type="entry name" value="Bacterial exopeptidase dimerisation domain"/>
    <property type="match status" value="1"/>
</dbReference>
<organism evidence="2 3">
    <name type="scientific">Paenibacillus mucilaginosus K02</name>
    <dbReference type="NCBI Taxonomy" id="997761"/>
    <lineage>
        <taxon>Bacteria</taxon>
        <taxon>Bacillati</taxon>
        <taxon>Bacillota</taxon>
        <taxon>Bacilli</taxon>
        <taxon>Bacillales</taxon>
        <taxon>Paenibacillaceae</taxon>
        <taxon>Paenibacillus</taxon>
    </lineage>
</organism>
<feature type="domain" description="Peptidase M20 dimerisation" evidence="1">
    <location>
        <begin position="183"/>
        <end position="275"/>
    </location>
</feature>
<dbReference type="Gene3D" id="3.30.70.360">
    <property type="match status" value="1"/>
</dbReference>
<dbReference type="GO" id="GO:0071713">
    <property type="term" value="F:para-aminobenzoyl-glutamate hydrolase activity"/>
    <property type="evidence" value="ECO:0007669"/>
    <property type="project" value="TreeGrafter"/>
</dbReference>
<dbReference type="AlphaFoldDB" id="I0BM40"/>
<dbReference type="PIRSF" id="PIRSF037227">
    <property type="entry name" value="Aminobenzoyl-glu_utiliz_pB"/>
    <property type="match status" value="1"/>
</dbReference>
<sequence length="478" mass="50753">MGKKQLVEWILEHQSGYEELARQIWERPETAYEESFASGLLGSVLEREGFRVRREIGGIPTAFVAEYGTGGPILGILGEYDALPGLSQKVSAVREPVTPDGPGHGCGHHLLGTAGVEAAVALKHRLDAEGLAGTIRYYGCPAEEVLSGKTFMAREGVFDDLAAALTWHPGSQNTPWSTPTSALTSVELHFRGRTAHAGGAPHLGRSALDAVELTNIGANYLREHVPDGSRIHYTITNGGVAPNIVPDAASVWYYLRGADRDAADALLARLLKIARGAALMTETEVSWDIKGGAYSLNVNHTLNALLTGQQHEAQPPVFSQEEQEFAASLAATLETSQREAALDKARKLGLEPGELLPAAFSEQTPAGGAASGGSTDLGDVSWITPVGQIITTCAPVGIQVHTWQATAAFGSSIGLKGMHYAARLIALAAYELLTDVGGVLAQAREEFRESTRGRRYAPAIPAEVRAPVPVYAGRRESG</sequence>
<dbReference type="GO" id="GO:0016805">
    <property type="term" value="F:dipeptidase activity"/>
    <property type="evidence" value="ECO:0007669"/>
    <property type="project" value="TreeGrafter"/>
</dbReference>
<keyword evidence="2" id="KW-0378">Hydrolase</keyword>
<evidence type="ECO:0000259" key="1">
    <source>
        <dbReference type="Pfam" id="PF07687"/>
    </source>
</evidence>